<feature type="region of interest" description="Disordered" evidence="1">
    <location>
        <begin position="63"/>
        <end position="170"/>
    </location>
</feature>
<dbReference type="Proteomes" id="UP001219518">
    <property type="component" value="Unassembled WGS sequence"/>
</dbReference>
<feature type="compositionally biased region" description="Gly residues" evidence="1">
    <location>
        <begin position="372"/>
        <end position="382"/>
    </location>
</feature>
<reference evidence="2" key="2">
    <citation type="journal article" date="2023" name="BMC Genomics">
        <title>Pest status, molecular evolution, and epigenetic factors derived from the genome assembly of Frankliniella fusca, a thysanopteran phytovirus vector.</title>
        <authorList>
            <person name="Catto M.A."/>
            <person name="Labadie P.E."/>
            <person name="Jacobson A.L."/>
            <person name="Kennedy G.G."/>
            <person name="Srinivasan R."/>
            <person name="Hunt B.G."/>
        </authorList>
    </citation>
    <scope>NUCLEOTIDE SEQUENCE</scope>
    <source>
        <strain evidence="2">PL_HMW_Pooled</strain>
    </source>
</reference>
<evidence type="ECO:0000313" key="3">
    <source>
        <dbReference type="Proteomes" id="UP001219518"/>
    </source>
</evidence>
<feature type="compositionally biased region" description="Acidic residues" evidence="1">
    <location>
        <begin position="405"/>
        <end position="414"/>
    </location>
</feature>
<comment type="caution">
    <text evidence="2">The sequence shown here is derived from an EMBL/GenBank/DDBJ whole genome shotgun (WGS) entry which is preliminary data.</text>
</comment>
<reference evidence="2" key="1">
    <citation type="submission" date="2021-07" db="EMBL/GenBank/DDBJ databases">
        <authorList>
            <person name="Catto M.A."/>
            <person name="Jacobson A."/>
            <person name="Kennedy G."/>
            <person name="Labadie P."/>
            <person name="Hunt B.G."/>
            <person name="Srinivasan R."/>
        </authorList>
    </citation>
    <scope>NUCLEOTIDE SEQUENCE</scope>
    <source>
        <strain evidence="2">PL_HMW_Pooled</strain>
        <tissue evidence="2">Head</tissue>
    </source>
</reference>
<organism evidence="2 3">
    <name type="scientific">Frankliniella fusca</name>
    <dbReference type="NCBI Taxonomy" id="407009"/>
    <lineage>
        <taxon>Eukaryota</taxon>
        <taxon>Metazoa</taxon>
        <taxon>Ecdysozoa</taxon>
        <taxon>Arthropoda</taxon>
        <taxon>Hexapoda</taxon>
        <taxon>Insecta</taxon>
        <taxon>Pterygota</taxon>
        <taxon>Neoptera</taxon>
        <taxon>Paraneoptera</taxon>
        <taxon>Thysanoptera</taxon>
        <taxon>Terebrantia</taxon>
        <taxon>Thripoidea</taxon>
        <taxon>Thripidae</taxon>
        <taxon>Frankliniella</taxon>
    </lineage>
</organism>
<feature type="region of interest" description="Disordered" evidence="1">
    <location>
        <begin position="365"/>
        <end position="428"/>
    </location>
</feature>
<feature type="compositionally biased region" description="Low complexity" evidence="1">
    <location>
        <begin position="452"/>
        <end position="468"/>
    </location>
</feature>
<keyword evidence="3" id="KW-1185">Reference proteome</keyword>
<protein>
    <submittedName>
        <fullName evidence="2">APC membrane recruitment protein 3</fullName>
    </submittedName>
</protein>
<feature type="region of interest" description="Disordered" evidence="1">
    <location>
        <begin position="184"/>
        <end position="203"/>
    </location>
</feature>
<feature type="compositionally biased region" description="Pro residues" evidence="1">
    <location>
        <begin position="21"/>
        <end position="30"/>
    </location>
</feature>
<gene>
    <name evidence="2" type="ORF">KUF71_011847</name>
</gene>
<feature type="non-terminal residue" evidence="2">
    <location>
        <position position="1"/>
    </location>
</feature>
<evidence type="ECO:0000313" key="2">
    <source>
        <dbReference type="EMBL" id="KAK3922378.1"/>
    </source>
</evidence>
<sequence>MLAMLLLEEHGHVKTRGVTPLLPPPSPRWTPPGQGDRKIVERSQRLCGPGPGSDFGSVLQRHWAQVTSGSSGRVGSGRAGPDTDCPEPVQLGGDPPPPSLPVPCMLGGGPAAPTRAPRRSPYPADDGMVQSPDGLGRRPVTRSQASRRRPAGASPGPHAAQHRASSQQDVVKALVDSLDDATLAELPGLPGAPAGRRRSQRRGVAGEDCILDGSATLGHPWRGGHAARAKHRVASDGNVSLDGGDHLYSSRFSHRTFPKEMTDVAWYLGDELGALWHQQAPLPGPGPGPGLALTPAHHDPYYRNRSAGASPHYLYHDDLQGCQGQGLSSADNLVNGGDRCWLIGYPRHCASEVSVVSWDRRHPAPASPGNGVVAGGGGGAPGCSGRAANSRPASRAGASPWENLELADGEDSDMHDDLHAHRGKRGGRAACPYQCRCPCDHRELRDQPVPAPATATAPASAQPLAQPLRMSPPSFTHLSRT</sequence>
<dbReference type="AlphaFoldDB" id="A0AAE1HJJ7"/>
<accession>A0AAE1HJJ7</accession>
<feature type="region of interest" description="Disordered" evidence="1">
    <location>
        <begin position="444"/>
        <end position="481"/>
    </location>
</feature>
<evidence type="ECO:0000256" key="1">
    <source>
        <dbReference type="SAM" id="MobiDB-lite"/>
    </source>
</evidence>
<dbReference type="EMBL" id="JAHWGI010001090">
    <property type="protein sequence ID" value="KAK3922378.1"/>
    <property type="molecule type" value="Genomic_DNA"/>
</dbReference>
<proteinExistence type="predicted"/>
<feature type="region of interest" description="Disordered" evidence="1">
    <location>
        <begin position="16"/>
        <end position="38"/>
    </location>
</feature>
<name>A0AAE1HJJ7_9NEOP</name>